<proteinExistence type="predicted"/>
<name>A0A812T557_SYMPI</name>
<accession>A0A812T557</accession>
<organism evidence="1 2">
    <name type="scientific">Symbiodinium pilosum</name>
    <name type="common">Dinoflagellate</name>
    <dbReference type="NCBI Taxonomy" id="2952"/>
    <lineage>
        <taxon>Eukaryota</taxon>
        <taxon>Sar</taxon>
        <taxon>Alveolata</taxon>
        <taxon>Dinophyceae</taxon>
        <taxon>Suessiales</taxon>
        <taxon>Symbiodiniaceae</taxon>
        <taxon>Symbiodinium</taxon>
    </lineage>
</organism>
<dbReference type="Proteomes" id="UP000649617">
    <property type="component" value="Unassembled WGS sequence"/>
</dbReference>
<dbReference type="EMBL" id="CAJNIZ010029909">
    <property type="protein sequence ID" value="CAE7519691.1"/>
    <property type="molecule type" value="Genomic_DNA"/>
</dbReference>
<evidence type="ECO:0000313" key="2">
    <source>
        <dbReference type="Proteomes" id="UP000649617"/>
    </source>
</evidence>
<gene>
    <name evidence="1" type="ORF">SPIL2461_LOCUS13594</name>
</gene>
<evidence type="ECO:0000313" key="1">
    <source>
        <dbReference type="EMBL" id="CAE7519691.1"/>
    </source>
</evidence>
<reference evidence="1" key="1">
    <citation type="submission" date="2021-02" db="EMBL/GenBank/DDBJ databases">
        <authorList>
            <person name="Dougan E. K."/>
            <person name="Rhodes N."/>
            <person name="Thang M."/>
            <person name="Chan C."/>
        </authorList>
    </citation>
    <scope>NUCLEOTIDE SEQUENCE</scope>
</reference>
<comment type="caution">
    <text evidence="1">The sequence shown here is derived from an EMBL/GenBank/DDBJ whole genome shotgun (WGS) entry which is preliminary data.</text>
</comment>
<sequence length="178" mass="20616">EPPLPMLLGNLRNVEKPQKESIWCQEVNQRAHFFLPGVRTGSETLGIRGYEPKPVEAAELLSEKGFRKVAHVQWLMKRCYTFEGQAKKNLKHFYTLRWRPHWYRNYVILEDHPLLVQQAVRIWAQPLPATAIPVRDHGLRNPGADTGVPLPLSTNYPEHSRASRPWKGTKRFAKLHAL</sequence>
<dbReference type="AlphaFoldDB" id="A0A812T557"/>
<keyword evidence="2" id="KW-1185">Reference proteome</keyword>
<feature type="non-terminal residue" evidence="1">
    <location>
        <position position="1"/>
    </location>
</feature>
<protein>
    <submittedName>
        <fullName evidence="1">Uncharacterized protein</fullName>
    </submittedName>
</protein>